<proteinExistence type="predicted"/>
<dbReference type="Proteomes" id="UP001208570">
    <property type="component" value="Unassembled WGS sequence"/>
</dbReference>
<name>A0AAD9NFF7_9ANNE</name>
<evidence type="ECO:0000256" key="2">
    <source>
        <dbReference type="SAM" id="Phobius"/>
    </source>
</evidence>
<keyword evidence="2" id="KW-0472">Membrane</keyword>
<evidence type="ECO:0000313" key="4">
    <source>
        <dbReference type="EMBL" id="KAK2166316.1"/>
    </source>
</evidence>
<feature type="transmembrane region" description="Helical" evidence="2">
    <location>
        <begin position="230"/>
        <end position="252"/>
    </location>
</feature>
<keyword evidence="2" id="KW-1133">Transmembrane helix</keyword>
<dbReference type="EMBL" id="JAODUP010000040">
    <property type="protein sequence ID" value="KAK2166316.1"/>
    <property type="molecule type" value="Genomic_DNA"/>
</dbReference>
<comment type="caution">
    <text evidence="4">The sequence shown here is derived from an EMBL/GenBank/DDBJ whole genome shotgun (WGS) entry which is preliminary data.</text>
</comment>
<dbReference type="InterPro" id="IPR000884">
    <property type="entry name" value="TSP1_rpt"/>
</dbReference>
<dbReference type="Pfam" id="PF00090">
    <property type="entry name" value="TSP_1"/>
    <property type="match status" value="1"/>
</dbReference>
<protein>
    <submittedName>
        <fullName evidence="4">Uncharacterized protein</fullName>
    </submittedName>
</protein>
<sequence>MAWFVLMSVLSTLTTFEAAYVWTEWSNEAKCVRSCSKPSGTADYRRKCMKCDIKRCKPADDLYCDGHNEKVGSYRGEWTEWSTLHMCPSLDGSCSDKTKISFRRCVLPAAFRSRLMIFRCPEESLTTKVERCPCEMSVWSEWSEWTICSPPGNGTRTRERVCIRRNSIVCHGISLEEAVCPPLAAYLVMGFPLLRKQRSADDEMDDDGEKLENSTEKENKSSSPLTPGTMGGGAVGLVLILLCCVGVLWIVYSKKKAKDYAKYDKTRQSAE</sequence>
<dbReference type="Gene3D" id="2.20.100.10">
    <property type="entry name" value="Thrombospondin type-1 (TSP1) repeat"/>
    <property type="match status" value="1"/>
</dbReference>
<keyword evidence="3" id="KW-0732">Signal</keyword>
<feature type="signal peptide" evidence="3">
    <location>
        <begin position="1"/>
        <end position="18"/>
    </location>
</feature>
<feature type="chain" id="PRO_5042252413" evidence="3">
    <location>
        <begin position="19"/>
        <end position="271"/>
    </location>
</feature>
<keyword evidence="2" id="KW-0812">Transmembrane</keyword>
<dbReference type="AlphaFoldDB" id="A0AAD9NFF7"/>
<dbReference type="InterPro" id="IPR036383">
    <property type="entry name" value="TSP1_rpt_sf"/>
</dbReference>
<keyword evidence="5" id="KW-1185">Reference proteome</keyword>
<evidence type="ECO:0000256" key="1">
    <source>
        <dbReference type="SAM" id="MobiDB-lite"/>
    </source>
</evidence>
<feature type="compositionally biased region" description="Basic and acidic residues" evidence="1">
    <location>
        <begin position="210"/>
        <end position="220"/>
    </location>
</feature>
<evidence type="ECO:0000313" key="5">
    <source>
        <dbReference type="Proteomes" id="UP001208570"/>
    </source>
</evidence>
<evidence type="ECO:0000256" key="3">
    <source>
        <dbReference type="SAM" id="SignalP"/>
    </source>
</evidence>
<dbReference type="SUPFAM" id="SSF82895">
    <property type="entry name" value="TSP-1 type 1 repeat"/>
    <property type="match status" value="1"/>
</dbReference>
<reference evidence="4" key="1">
    <citation type="journal article" date="2023" name="Mol. Biol. Evol.">
        <title>Third-Generation Sequencing Reveals the Adaptive Role of the Epigenome in Three Deep-Sea Polychaetes.</title>
        <authorList>
            <person name="Perez M."/>
            <person name="Aroh O."/>
            <person name="Sun Y."/>
            <person name="Lan Y."/>
            <person name="Juniper S.K."/>
            <person name="Young C.R."/>
            <person name="Angers B."/>
            <person name="Qian P.Y."/>
        </authorList>
    </citation>
    <scope>NUCLEOTIDE SEQUENCE</scope>
    <source>
        <strain evidence="4">P08H-3</strain>
    </source>
</reference>
<organism evidence="4 5">
    <name type="scientific">Paralvinella palmiformis</name>
    <dbReference type="NCBI Taxonomy" id="53620"/>
    <lineage>
        <taxon>Eukaryota</taxon>
        <taxon>Metazoa</taxon>
        <taxon>Spiralia</taxon>
        <taxon>Lophotrochozoa</taxon>
        <taxon>Annelida</taxon>
        <taxon>Polychaeta</taxon>
        <taxon>Sedentaria</taxon>
        <taxon>Canalipalpata</taxon>
        <taxon>Terebellida</taxon>
        <taxon>Terebelliformia</taxon>
        <taxon>Alvinellidae</taxon>
        <taxon>Paralvinella</taxon>
    </lineage>
</organism>
<gene>
    <name evidence="4" type="ORF">LSH36_40g17006</name>
</gene>
<dbReference type="PROSITE" id="PS50092">
    <property type="entry name" value="TSP1"/>
    <property type="match status" value="1"/>
</dbReference>
<accession>A0AAD9NFF7</accession>
<feature type="region of interest" description="Disordered" evidence="1">
    <location>
        <begin position="202"/>
        <end position="227"/>
    </location>
</feature>